<dbReference type="OrthoDB" id="270417at2759"/>
<dbReference type="Gene3D" id="1.10.10.10">
    <property type="entry name" value="Winged helix-like DNA-binding domain superfamily/Winged helix DNA-binding domain"/>
    <property type="match status" value="1"/>
</dbReference>
<evidence type="ECO:0000259" key="3">
    <source>
        <dbReference type="PROSITE" id="PS51293"/>
    </source>
</evidence>
<dbReference type="VEuPathDB" id="VectorBase:LDEU004418"/>
<sequence length="504" mass="57832">MSKSKVKSKTKNSRTLKAQQEFGTFPIFESEPEWKATEELALLEAVESYGFGNWGDCAEYINSYPANEVKQHFLDYYVEGCIGQLTWSAAKAVEVKPDLNRKGALSPSFKIPLKPIPELTAQEQQFLGYMPKRDDFEREFDNEAESLVSMLSINPNDDDELDVDLKLAHIDMFRRRLLERFRRKQIVREYNLVEKFYKAHGSCEELQAQLNQMADWSDNCNNTSKNIEKSKKKTTSTPTKNTNDDKDLHENVWKIYSQFDSFDDHKRIVDGFQKEKELKVKIKELTRYRRNGITKLNEGTLFDTARNKRDKKKENQKKSLGNIEESISSGRRSIHTTPEKKCSELASNKGGSQASLNDSSKSRNSNQGKIGSKESNLASDLFDRRGAKEEFVTGIVEGDSKSSHSGKLSSLSFTKQKSDPSYFPSRLLSEREKKLCTSLKLKPSQYITLKTLILKSFIDLCPLQDCYDKRRKGLAFKSSVENIDKLLRRKVQSFMAKSGWIRIS</sequence>
<dbReference type="InterPro" id="IPR055141">
    <property type="entry name" value="TADA2A_B-like_dom"/>
</dbReference>
<dbReference type="PANTHER" id="PTHR12374:SF63">
    <property type="entry name" value="TRANSCRIPTIONAL ADAPTER 2-BETA"/>
    <property type="match status" value="1"/>
</dbReference>
<dbReference type="GO" id="GO:0006357">
    <property type="term" value="P:regulation of transcription by RNA polymerase II"/>
    <property type="evidence" value="ECO:0007669"/>
    <property type="project" value="TreeGrafter"/>
</dbReference>
<dbReference type="Pfam" id="PF00249">
    <property type="entry name" value="Myb_DNA-binding"/>
    <property type="match status" value="1"/>
</dbReference>
<dbReference type="CDD" id="cd00167">
    <property type="entry name" value="SANT"/>
    <property type="match status" value="1"/>
</dbReference>
<dbReference type="PROSITE" id="PS51293">
    <property type="entry name" value="SANT"/>
    <property type="match status" value="1"/>
</dbReference>
<protein>
    <submittedName>
        <fullName evidence="4">Transcriptional adapter 2-beta-like protein</fullName>
    </submittedName>
</protein>
<dbReference type="InterPro" id="IPR009057">
    <property type="entry name" value="Homeodomain-like_sf"/>
</dbReference>
<accession>A0A443SJB5</accession>
<feature type="compositionally biased region" description="Low complexity" evidence="2">
    <location>
        <begin position="403"/>
        <end position="412"/>
    </location>
</feature>
<feature type="region of interest" description="Disordered" evidence="2">
    <location>
        <begin position="398"/>
        <end position="420"/>
    </location>
</feature>
<dbReference type="InterPro" id="IPR001005">
    <property type="entry name" value="SANT/Myb"/>
</dbReference>
<evidence type="ECO:0000256" key="2">
    <source>
        <dbReference type="SAM" id="MobiDB-lite"/>
    </source>
</evidence>
<comment type="subcellular location">
    <subcellularLocation>
        <location evidence="1">Nucleus</location>
    </subcellularLocation>
</comment>
<dbReference type="InterPro" id="IPR036388">
    <property type="entry name" value="WH-like_DNA-bd_sf"/>
</dbReference>
<organism evidence="4 5">
    <name type="scientific">Leptotrombidium deliense</name>
    <dbReference type="NCBI Taxonomy" id="299467"/>
    <lineage>
        <taxon>Eukaryota</taxon>
        <taxon>Metazoa</taxon>
        <taxon>Ecdysozoa</taxon>
        <taxon>Arthropoda</taxon>
        <taxon>Chelicerata</taxon>
        <taxon>Arachnida</taxon>
        <taxon>Acari</taxon>
        <taxon>Acariformes</taxon>
        <taxon>Trombidiformes</taxon>
        <taxon>Prostigmata</taxon>
        <taxon>Anystina</taxon>
        <taxon>Parasitengona</taxon>
        <taxon>Trombiculoidea</taxon>
        <taxon>Trombiculidae</taxon>
        <taxon>Leptotrombidium</taxon>
    </lineage>
</organism>
<dbReference type="Pfam" id="PF24533">
    <property type="entry name" value="Tri-helical_Ada2b_C"/>
    <property type="match status" value="1"/>
</dbReference>
<proteinExistence type="predicted"/>
<feature type="region of interest" description="Disordered" evidence="2">
    <location>
        <begin position="225"/>
        <end position="246"/>
    </location>
</feature>
<feature type="compositionally biased region" description="Polar residues" evidence="2">
    <location>
        <begin position="345"/>
        <end position="376"/>
    </location>
</feature>
<dbReference type="Pfam" id="PF22941">
    <property type="entry name" value="TADA2A-like_3rd"/>
    <property type="match status" value="1"/>
</dbReference>
<dbReference type="GO" id="GO:0003682">
    <property type="term" value="F:chromatin binding"/>
    <property type="evidence" value="ECO:0007669"/>
    <property type="project" value="TreeGrafter"/>
</dbReference>
<dbReference type="Proteomes" id="UP000288716">
    <property type="component" value="Unassembled WGS sequence"/>
</dbReference>
<evidence type="ECO:0000313" key="5">
    <source>
        <dbReference type="Proteomes" id="UP000288716"/>
    </source>
</evidence>
<dbReference type="InterPro" id="IPR017884">
    <property type="entry name" value="SANT_dom"/>
</dbReference>
<dbReference type="STRING" id="299467.A0A443SJB5"/>
<dbReference type="GO" id="GO:0003713">
    <property type="term" value="F:transcription coactivator activity"/>
    <property type="evidence" value="ECO:0007669"/>
    <property type="project" value="TreeGrafter"/>
</dbReference>
<dbReference type="EMBL" id="NCKV01001883">
    <property type="protein sequence ID" value="RWS27621.1"/>
    <property type="molecule type" value="Genomic_DNA"/>
</dbReference>
<dbReference type="SMART" id="SM00717">
    <property type="entry name" value="SANT"/>
    <property type="match status" value="1"/>
</dbReference>
<evidence type="ECO:0000313" key="4">
    <source>
        <dbReference type="EMBL" id="RWS27621.1"/>
    </source>
</evidence>
<gene>
    <name evidence="4" type="ORF">B4U80_04863</name>
</gene>
<comment type="caution">
    <text evidence="4">The sequence shown here is derived from an EMBL/GenBank/DDBJ whole genome shotgun (WGS) entry which is preliminary data.</text>
</comment>
<dbReference type="InterPro" id="IPR056267">
    <property type="entry name" value="Ada2b_C"/>
</dbReference>
<keyword evidence="5" id="KW-1185">Reference proteome</keyword>
<dbReference type="GO" id="GO:0006338">
    <property type="term" value="P:chromatin remodeling"/>
    <property type="evidence" value="ECO:0007669"/>
    <property type="project" value="TreeGrafter"/>
</dbReference>
<feature type="domain" description="SANT" evidence="3">
    <location>
        <begin position="29"/>
        <end position="81"/>
    </location>
</feature>
<dbReference type="GO" id="GO:0005634">
    <property type="term" value="C:nucleus"/>
    <property type="evidence" value="ECO:0007669"/>
    <property type="project" value="UniProtKB-SubCell"/>
</dbReference>
<reference evidence="4 5" key="1">
    <citation type="journal article" date="2018" name="Gigascience">
        <title>Genomes of trombidid mites reveal novel predicted allergens and laterally-transferred genes associated with secondary metabolism.</title>
        <authorList>
            <person name="Dong X."/>
            <person name="Chaisiri K."/>
            <person name="Xia D."/>
            <person name="Armstrong S.D."/>
            <person name="Fang Y."/>
            <person name="Donnelly M.J."/>
            <person name="Kadowaki T."/>
            <person name="McGarry J.W."/>
            <person name="Darby A.C."/>
            <person name="Makepeace B.L."/>
        </authorList>
    </citation>
    <scope>NUCLEOTIDE SEQUENCE [LARGE SCALE GENOMIC DNA]</scope>
    <source>
        <strain evidence="4">UoL-UT</strain>
    </source>
</reference>
<name>A0A443SJB5_9ACAR</name>
<dbReference type="GO" id="GO:0070461">
    <property type="term" value="C:SAGA-type complex"/>
    <property type="evidence" value="ECO:0007669"/>
    <property type="project" value="TreeGrafter"/>
</dbReference>
<dbReference type="SUPFAM" id="SSF46689">
    <property type="entry name" value="Homeodomain-like"/>
    <property type="match status" value="2"/>
</dbReference>
<evidence type="ECO:0000256" key="1">
    <source>
        <dbReference type="ARBA" id="ARBA00004123"/>
    </source>
</evidence>
<feature type="region of interest" description="Disordered" evidence="2">
    <location>
        <begin position="304"/>
        <end position="376"/>
    </location>
</feature>
<dbReference type="Gene3D" id="1.10.10.60">
    <property type="entry name" value="Homeodomain-like"/>
    <property type="match status" value="1"/>
</dbReference>
<dbReference type="PANTHER" id="PTHR12374">
    <property type="entry name" value="TRANSCRIPTIONAL ADAPTOR 2 ADA2 -RELATED"/>
    <property type="match status" value="1"/>
</dbReference>
<dbReference type="AlphaFoldDB" id="A0A443SJB5"/>